<gene>
    <name evidence="2" type="ORF">IU449_18850</name>
</gene>
<evidence type="ECO:0000259" key="1">
    <source>
        <dbReference type="SMART" id="SM00471"/>
    </source>
</evidence>
<dbReference type="Gene3D" id="3.10.450.50">
    <property type="match status" value="1"/>
</dbReference>
<dbReference type="Proteomes" id="UP000707731">
    <property type="component" value="Unassembled WGS sequence"/>
</dbReference>
<dbReference type="Pfam" id="PF01966">
    <property type="entry name" value="HD"/>
    <property type="match status" value="1"/>
</dbReference>
<proteinExistence type="predicted"/>
<sequence>MTVQEVDPAQFGLPSSKLAVAADTLVAEVSAPLVYNHCVRAYLYARELAAVQGLRAGEDYDDELLYLSCLLHDLGATDYANGDQRFEVDGADAAARFLRKEGVDEQRVQTVWNAIALHTSDGIAHRFGTVEALMQMGTGADIAGMRRELLPDGFADRVHAVWPRHDLGYVFGRMLAEQVRDNPAKGSWFSFAGQLCQLYFPTHAPTTWFDAVEDAGWNDRPVGIGSRRAAAAQPAELASLFALHFNAGDLEALMSLYEPAALLFPKPGSARSGTQAIQDSLGAMIASGAKIELRTRRVHVAGELALISNDATVTGAAPSDDPVISTSTEIARRGSDGSWRYVIDDPYFSL</sequence>
<dbReference type="InterPro" id="IPR032710">
    <property type="entry name" value="NTF2-like_dom_sf"/>
</dbReference>
<name>A0ABS0DIR3_9NOCA</name>
<dbReference type="SUPFAM" id="SSF54427">
    <property type="entry name" value="NTF2-like"/>
    <property type="match status" value="1"/>
</dbReference>
<comment type="caution">
    <text evidence="2">The sequence shown here is derived from an EMBL/GenBank/DDBJ whole genome shotgun (WGS) entry which is preliminary data.</text>
</comment>
<dbReference type="CDD" id="cd00077">
    <property type="entry name" value="HDc"/>
    <property type="match status" value="1"/>
</dbReference>
<dbReference type="Pfam" id="PF14534">
    <property type="entry name" value="DUF4440"/>
    <property type="match status" value="1"/>
</dbReference>
<dbReference type="InterPro" id="IPR006674">
    <property type="entry name" value="HD_domain"/>
</dbReference>
<dbReference type="InterPro" id="IPR003607">
    <property type="entry name" value="HD/PDEase_dom"/>
</dbReference>
<dbReference type="EMBL" id="JADLQN010000003">
    <property type="protein sequence ID" value="MBF6356578.1"/>
    <property type="molecule type" value="Genomic_DNA"/>
</dbReference>
<keyword evidence="3" id="KW-1185">Reference proteome</keyword>
<dbReference type="SUPFAM" id="SSF109604">
    <property type="entry name" value="HD-domain/PDEase-like"/>
    <property type="match status" value="1"/>
</dbReference>
<dbReference type="Gene3D" id="1.10.3210.10">
    <property type="entry name" value="Hypothetical protein af1432"/>
    <property type="match status" value="1"/>
</dbReference>
<dbReference type="SMART" id="SM00471">
    <property type="entry name" value="HDc"/>
    <property type="match status" value="1"/>
</dbReference>
<feature type="domain" description="HD/PDEase" evidence="1">
    <location>
        <begin position="30"/>
        <end position="170"/>
    </location>
</feature>
<reference evidence="2 3" key="1">
    <citation type="submission" date="2020-10" db="EMBL/GenBank/DDBJ databases">
        <title>Identification of Nocardia species via Next-generation sequencing and recognition of intraspecies genetic diversity.</title>
        <authorList>
            <person name="Li P."/>
            <person name="Li P."/>
            <person name="Lu B."/>
        </authorList>
    </citation>
    <scope>NUCLEOTIDE SEQUENCE [LARGE SCALE GENOMIC DNA]</scope>
    <source>
        <strain evidence="2 3">BJ06-0143</strain>
    </source>
</reference>
<dbReference type="PANTHER" id="PTHR35569">
    <property type="entry name" value="CYANAMIDE HYDRATASE DDI2-RELATED"/>
    <property type="match status" value="1"/>
</dbReference>
<dbReference type="PANTHER" id="PTHR35569:SF1">
    <property type="entry name" value="CYANAMIDE HYDRATASE DDI2-RELATED"/>
    <property type="match status" value="1"/>
</dbReference>
<accession>A0ABS0DIR3</accession>
<organism evidence="2 3">
    <name type="scientific">Nocardia higoensis</name>
    <dbReference type="NCBI Taxonomy" id="228599"/>
    <lineage>
        <taxon>Bacteria</taxon>
        <taxon>Bacillati</taxon>
        <taxon>Actinomycetota</taxon>
        <taxon>Actinomycetes</taxon>
        <taxon>Mycobacteriales</taxon>
        <taxon>Nocardiaceae</taxon>
        <taxon>Nocardia</taxon>
    </lineage>
</organism>
<dbReference type="RefSeq" id="WP_195003433.1">
    <property type="nucleotide sequence ID" value="NZ_JADLQN010000003.1"/>
</dbReference>
<dbReference type="InterPro" id="IPR027843">
    <property type="entry name" value="DUF4440"/>
</dbReference>
<evidence type="ECO:0000313" key="3">
    <source>
        <dbReference type="Proteomes" id="UP000707731"/>
    </source>
</evidence>
<protein>
    <submittedName>
        <fullName evidence="2">HD domain-containing protein</fullName>
    </submittedName>
</protein>
<evidence type="ECO:0000313" key="2">
    <source>
        <dbReference type="EMBL" id="MBF6356578.1"/>
    </source>
</evidence>